<keyword evidence="2 3" id="KW-0040">ANK repeat</keyword>
<dbReference type="SUPFAM" id="SSF48403">
    <property type="entry name" value="Ankyrin repeat"/>
    <property type="match status" value="1"/>
</dbReference>
<evidence type="ECO:0000256" key="3">
    <source>
        <dbReference type="PROSITE-ProRule" id="PRU00023"/>
    </source>
</evidence>
<proteinExistence type="predicted"/>
<protein>
    <recommendedName>
        <fullName evidence="6">F-box domain-containing protein</fullName>
    </recommendedName>
</protein>
<dbReference type="InterPro" id="IPR002110">
    <property type="entry name" value="Ankyrin_rpt"/>
</dbReference>
<keyword evidence="1" id="KW-0677">Repeat</keyword>
<accession>A0A7S3QWC7</accession>
<feature type="repeat" description="ANK" evidence="3">
    <location>
        <begin position="260"/>
        <end position="281"/>
    </location>
</feature>
<name>A0A7S3QWC7_DUNTE</name>
<dbReference type="InterPro" id="IPR036770">
    <property type="entry name" value="Ankyrin_rpt-contain_sf"/>
</dbReference>
<dbReference type="PROSITE" id="PS50088">
    <property type="entry name" value="ANK_REPEAT"/>
    <property type="match status" value="2"/>
</dbReference>
<feature type="region of interest" description="Disordered" evidence="4">
    <location>
        <begin position="322"/>
        <end position="341"/>
    </location>
</feature>
<reference evidence="5" key="1">
    <citation type="submission" date="2021-01" db="EMBL/GenBank/DDBJ databases">
        <authorList>
            <person name="Corre E."/>
            <person name="Pelletier E."/>
            <person name="Niang G."/>
            <person name="Scheremetjew M."/>
            <person name="Finn R."/>
            <person name="Kale V."/>
            <person name="Holt S."/>
            <person name="Cochrane G."/>
            <person name="Meng A."/>
            <person name="Brown T."/>
            <person name="Cohen L."/>
        </authorList>
    </citation>
    <scope>NUCLEOTIDE SEQUENCE</scope>
    <source>
        <strain evidence="5">CCMP1320</strain>
    </source>
</reference>
<dbReference type="PANTHER" id="PTHR24198">
    <property type="entry name" value="ANKYRIN REPEAT AND PROTEIN KINASE DOMAIN-CONTAINING PROTEIN"/>
    <property type="match status" value="1"/>
</dbReference>
<evidence type="ECO:0000256" key="2">
    <source>
        <dbReference type="ARBA" id="ARBA00023043"/>
    </source>
</evidence>
<dbReference type="AlphaFoldDB" id="A0A7S3QWC7"/>
<evidence type="ECO:0000256" key="4">
    <source>
        <dbReference type="SAM" id="MobiDB-lite"/>
    </source>
</evidence>
<dbReference type="EMBL" id="HBIP01017120">
    <property type="protein sequence ID" value="CAE0494999.1"/>
    <property type="molecule type" value="Transcribed_RNA"/>
</dbReference>
<dbReference type="Pfam" id="PF12796">
    <property type="entry name" value="Ank_2"/>
    <property type="match status" value="2"/>
</dbReference>
<evidence type="ECO:0000313" key="5">
    <source>
        <dbReference type="EMBL" id="CAE0494999.1"/>
    </source>
</evidence>
<evidence type="ECO:0008006" key="6">
    <source>
        <dbReference type="Google" id="ProtNLM"/>
    </source>
</evidence>
<dbReference type="PROSITE" id="PS50297">
    <property type="entry name" value="ANK_REP_REGION"/>
    <property type="match status" value="1"/>
</dbReference>
<evidence type="ECO:0000256" key="1">
    <source>
        <dbReference type="ARBA" id="ARBA00022737"/>
    </source>
</evidence>
<dbReference type="SMART" id="SM00248">
    <property type="entry name" value="ANK"/>
    <property type="match status" value="5"/>
</dbReference>
<gene>
    <name evidence="5" type="ORF">DTER00134_LOCUS10072</name>
</gene>
<dbReference type="Gene3D" id="1.25.40.20">
    <property type="entry name" value="Ankyrin repeat-containing domain"/>
    <property type="match status" value="2"/>
</dbReference>
<sequence length="341" mass="36761">MPCVRKSLRSVVEQRSRRRKAAGIQPPSDCQPHANLLDAIPQELIVKVLEKVDAEALNAFFCTCHEARAFKDVTELQVPWLRQHVPGTALLRACRAQRPLIAVRMLQDADIAGINAADRTKSTPLHHACISGMVDVVAGLVQREGLNVNALDALRRTPLTIACKAGHKPVAELLCGVPGVDLNQADCEGENPLLAACSEGHAGIVELLLRQVPAPDIMVRTCDYAGPLYLAASRGHSDVVRALLRVYALVGANVNVRGPHRNTALHAACEQGHIQVVELLLGVEGINKEAMNRSFCRAIDLAMKYPKIVKLLVDHKDTAPSVAMDEVGDPPATSDSDDNGV</sequence>
<feature type="repeat" description="ANK" evidence="3">
    <location>
        <begin position="120"/>
        <end position="153"/>
    </location>
</feature>
<organism evidence="5">
    <name type="scientific">Dunaliella tertiolecta</name>
    <name type="common">Green alga</name>
    <dbReference type="NCBI Taxonomy" id="3047"/>
    <lineage>
        <taxon>Eukaryota</taxon>
        <taxon>Viridiplantae</taxon>
        <taxon>Chlorophyta</taxon>
        <taxon>core chlorophytes</taxon>
        <taxon>Chlorophyceae</taxon>
        <taxon>CS clade</taxon>
        <taxon>Chlamydomonadales</taxon>
        <taxon>Dunaliellaceae</taxon>
        <taxon>Dunaliella</taxon>
    </lineage>
</organism>
<dbReference type="PANTHER" id="PTHR24198:SF165">
    <property type="entry name" value="ANKYRIN REPEAT-CONTAINING PROTEIN-RELATED"/>
    <property type="match status" value="1"/>
</dbReference>